<reference evidence="2 3" key="3">
    <citation type="journal article" date="2010" name="BMC Genomics">
        <title>Transcriptome sequencing and comparative analysis of cucumber flowers with different sex types.</title>
        <authorList>
            <person name="Guo S."/>
            <person name="Zheng Y."/>
            <person name="Joung J.G."/>
            <person name="Liu S."/>
            <person name="Zhang Z."/>
            <person name="Crasta O.R."/>
            <person name="Sobral B.W."/>
            <person name="Xu Y."/>
            <person name="Huang S."/>
            <person name="Fei Z."/>
        </authorList>
    </citation>
    <scope>NUCLEOTIDE SEQUENCE [LARGE SCALE GENOMIC DNA]</scope>
    <source>
        <strain evidence="3">cv. 9930</strain>
    </source>
</reference>
<evidence type="ECO:0000256" key="1">
    <source>
        <dbReference type="SAM" id="MobiDB-lite"/>
    </source>
</evidence>
<evidence type="ECO:0000313" key="2">
    <source>
        <dbReference type="EMBL" id="KGN61861.1"/>
    </source>
</evidence>
<feature type="region of interest" description="Disordered" evidence="1">
    <location>
        <begin position="151"/>
        <end position="191"/>
    </location>
</feature>
<dbReference type="STRING" id="3659.A0A0A0LPG1"/>
<dbReference type="Proteomes" id="UP000029981">
    <property type="component" value="Chromosome 2"/>
</dbReference>
<feature type="compositionally biased region" description="Polar residues" evidence="1">
    <location>
        <begin position="104"/>
        <end position="120"/>
    </location>
</feature>
<reference evidence="2 3" key="1">
    <citation type="journal article" date="2009" name="Nat. Genet.">
        <title>The genome of the cucumber, Cucumis sativus L.</title>
        <authorList>
            <person name="Huang S."/>
            <person name="Li R."/>
            <person name="Zhang Z."/>
            <person name="Li L."/>
            <person name="Gu X."/>
            <person name="Fan W."/>
            <person name="Lucas W.J."/>
            <person name="Wang X."/>
            <person name="Xie B."/>
            <person name="Ni P."/>
            <person name="Ren Y."/>
            <person name="Zhu H."/>
            <person name="Li J."/>
            <person name="Lin K."/>
            <person name="Jin W."/>
            <person name="Fei Z."/>
            <person name="Li G."/>
            <person name="Staub J."/>
            <person name="Kilian A."/>
            <person name="van der Vossen E.A."/>
            <person name="Wu Y."/>
            <person name="Guo J."/>
            <person name="He J."/>
            <person name="Jia Z."/>
            <person name="Ren Y."/>
            <person name="Tian G."/>
            <person name="Lu Y."/>
            <person name="Ruan J."/>
            <person name="Qian W."/>
            <person name="Wang M."/>
            <person name="Huang Q."/>
            <person name="Li B."/>
            <person name="Xuan Z."/>
            <person name="Cao J."/>
            <person name="Asan"/>
            <person name="Wu Z."/>
            <person name="Zhang J."/>
            <person name="Cai Q."/>
            <person name="Bai Y."/>
            <person name="Zhao B."/>
            <person name="Han Y."/>
            <person name="Li Y."/>
            <person name="Li X."/>
            <person name="Wang S."/>
            <person name="Shi Q."/>
            <person name="Liu S."/>
            <person name="Cho W.K."/>
            <person name="Kim J.Y."/>
            <person name="Xu Y."/>
            <person name="Heller-Uszynska K."/>
            <person name="Miao H."/>
            <person name="Cheng Z."/>
            <person name="Zhang S."/>
            <person name="Wu J."/>
            <person name="Yang Y."/>
            <person name="Kang H."/>
            <person name="Li M."/>
            <person name="Liang H."/>
            <person name="Ren X."/>
            <person name="Shi Z."/>
            <person name="Wen M."/>
            <person name="Jian M."/>
            <person name="Yang H."/>
            <person name="Zhang G."/>
            <person name="Yang Z."/>
            <person name="Chen R."/>
            <person name="Liu S."/>
            <person name="Li J."/>
            <person name="Ma L."/>
            <person name="Liu H."/>
            <person name="Zhou Y."/>
            <person name="Zhao J."/>
            <person name="Fang X."/>
            <person name="Li G."/>
            <person name="Fang L."/>
            <person name="Li Y."/>
            <person name="Liu D."/>
            <person name="Zheng H."/>
            <person name="Zhang Y."/>
            <person name="Qin N."/>
            <person name="Li Z."/>
            <person name="Yang G."/>
            <person name="Yang S."/>
            <person name="Bolund L."/>
            <person name="Kristiansen K."/>
            <person name="Zheng H."/>
            <person name="Li S."/>
            <person name="Zhang X."/>
            <person name="Yang H."/>
            <person name="Wang J."/>
            <person name="Sun R."/>
            <person name="Zhang B."/>
            <person name="Jiang S."/>
            <person name="Wang J."/>
            <person name="Du Y."/>
            <person name="Li S."/>
        </authorList>
    </citation>
    <scope>NUCLEOTIDE SEQUENCE [LARGE SCALE GENOMIC DNA]</scope>
    <source>
        <strain evidence="3">cv. 9930</strain>
    </source>
</reference>
<dbReference type="Gramene" id="KGN61861">
    <property type="protein sequence ID" value="KGN61861"/>
    <property type="gene ID" value="Csa_2G252100"/>
</dbReference>
<protein>
    <submittedName>
        <fullName evidence="2">Uncharacterized protein</fullName>
    </submittedName>
</protein>
<accession>A0A0A0LPG1</accession>
<keyword evidence="3" id="KW-1185">Reference proteome</keyword>
<reference evidence="2 3" key="4">
    <citation type="journal article" date="2011" name="BMC Genomics">
        <title>RNA-Seq improves annotation of protein-coding genes in the cucumber genome.</title>
        <authorList>
            <person name="Li Z."/>
            <person name="Zhang Z."/>
            <person name="Yan P."/>
            <person name="Huang S."/>
            <person name="Fei Z."/>
            <person name="Lin K."/>
        </authorList>
    </citation>
    <scope>NUCLEOTIDE SEQUENCE [LARGE SCALE GENOMIC DNA]</scope>
    <source>
        <strain evidence="3">cv. 9930</strain>
    </source>
</reference>
<gene>
    <name evidence="2" type="ORF">Csa_2G252100</name>
</gene>
<name>A0A0A0LPG1_CUCSA</name>
<feature type="region of interest" description="Disordered" evidence="1">
    <location>
        <begin position="79"/>
        <end position="126"/>
    </location>
</feature>
<dbReference type="AlphaFoldDB" id="A0A0A0LPG1"/>
<sequence length="191" mass="20749">MGGGAWPFLVGGAICLVNSVNERDLSLLTSYAEIIAIVGLQRGIPSKRESSARVDYVPALCTHRPSLLPIEWSGEVFGSRRRGRGRRSRNKVSVGEPAEGSLSMPKTSNDPRTRLQNKPTASGAMGRRARSLLAFLLPLPARLKQNTGVGRAKELEMNSPAPPSLGVRGAEHSSHITHNDSRQRISRLSHR</sequence>
<organism evidence="2 3">
    <name type="scientific">Cucumis sativus</name>
    <name type="common">Cucumber</name>
    <dbReference type="NCBI Taxonomy" id="3659"/>
    <lineage>
        <taxon>Eukaryota</taxon>
        <taxon>Viridiplantae</taxon>
        <taxon>Streptophyta</taxon>
        <taxon>Embryophyta</taxon>
        <taxon>Tracheophyta</taxon>
        <taxon>Spermatophyta</taxon>
        <taxon>Magnoliopsida</taxon>
        <taxon>eudicotyledons</taxon>
        <taxon>Gunneridae</taxon>
        <taxon>Pentapetalae</taxon>
        <taxon>rosids</taxon>
        <taxon>fabids</taxon>
        <taxon>Cucurbitales</taxon>
        <taxon>Cucurbitaceae</taxon>
        <taxon>Benincaseae</taxon>
        <taxon>Cucumis</taxon>
    </lineage>
</organism>
<feature type="compositionally biased region" description="Basic and acidic residues" evidence="1">
    <location>
        <begin position="169"/>
        <end position="183"/>
    </location>
</feature>
<dbReference type="EMBL" id="CM002923">
    <property type="protein sequence ID" value="KGN61861.1"/>
    <property type="molecule type" value="Genomic_DNA"/>
</dbReference>
<proteinExistence type="predicted"/>
<reference evidence="2 3" key="2">
    <citation type="journal article" date="2009" name="PLoS ONE">
        <title>An integrated genetic and cytogenetic map of the cucumber genome.</title>
        <authorList>
            <person name="Ren Y."/>
            <person name="Zhang Z."/>
            <person name="Liu J."/>
            <person name="Staub J.E."/>
            <person name="Han Y."/>
            <person name="Cheng Z."/>
            <person name="Li X."/>
            <person name="Lu J."/>
            <person name="Miao H."/>
            <person name="Kang H."/>
            <person name="Xie B."/>
            <person name="Gu X."/>
            <person name="Wang X."/>
            <person name="Du Y."/>
            <person name="Jin W."/>
            <person name="Huang S."/>
        </authorList>
    </citation>
    <scope>NUCLEOTIDE SEQUENCE [LARGE SCALE GENOMIC DNA]</scope>
    <source>
        <strain evidence="3">cv. 9930</strain>
    </source>
</reference>
<evidence type="ECO:0000313" key="3">
    <source>
        <dbReference type="Proteomes" id="UP000029981"/>
    </source>
</evidence>
<feature type="compositionally biased region" description="Basic residues" evidence="1">
    <location>
        <begin position="79"/>
        <end position="90"/>
    </location>
</feature>